<feature type="compositionally biased region" description="Polar residues" evidence="5">
    <location>
        <begin position="127"/>
        <end position="140"/>
    </location>
</feature>
<feature type="compositionally biased region" description="Low complexity" evidence="5">
    <location>
        <begin position="42"/>
        <end position="51"/>
    </location>
</feature>
<dbReference type="OrthoDB" id="5238281at2759"/>
<reference evidence="7 8" key="1">
    <citation type="submission" date="2015-06" db="EMBL/GenBank/DDBJ databases">
        <title>Survival trade-offs in plant roots during colonization by closely related pathogenic and mutualistic fungi.</title>
        <authorList>
            <person name="Hacquard S."/>
            <person name="Kracher B."/>
            <person name="Hiruma K."/>
            <person name="Weinman A."/>
            <person name="Muench P."/>
            <person name="Garrido Oter R."/>
            <person name="Ver Loren van Themaat E."/>
            <person name="Dallerey J.-F."/>
            <person name="Damm U."/>
            <person name="Henrissat B."/>
            <person name="Lespinet O."/>
            <person name="Thon M."/>
            <person name="Kemen E."/>
            <person name="McHardy A.C."/>
            <person name="Schulze-Lefert P."/>
            <person name="O'Connell R.J."/>
        </authorList>
    </citation>
    <scope>NUCLEOTIDE SEQUENCE [LARGE SCALE GENOMIC DNA]</scope>
    <source>
        <strain evidence="7 8">0861</strain>
    </source>
</reference>
<dbReference type="EMBL" id="LFIV01000003">
    <property type="protein sequence ID" value="KZL78238.1"/>
    <property type="molecule type" value="Genomic_DNA"/>
</dbReference>
<organism evidence="7 8">
    <name type="scientific">Colletotrichum tofieldiae</name>
    <dbReference type="NCBI Taxonomy" id="708197"/>
    <lineage>
        <taxon>Eukaryota</taxon>
        <taxon>Fungi</taxon>
        <taxon>Dikarya</taxon>
        <taxon>Ascomycota</taxon>
        <taxon>Pezizomycotina</taxon>
        <taxon>Sordariomycetes</taxon>
        <taxon>Hypocreomycetidae</taxon>
        <taxon>Glomerellales</taxon>
        <taxon>Glomerellaceae</taxon>
        <taxon>Colletotrichum</taxon>
        <taxon>Colletotrichum spaethianum species complex</taxon>
    </lineage>
</organism>
<evidence type="ECO:0000256" key="3">
    <source>
        <dbReference type="ARBA" id="ARBA00022989"/>
    </source>
</evidence>
<dbReference type="PANTHER" id="PTHR15549">
    <property type="entry name" value="PAIRED IMMUNOGLOBULIN-LIKE TYPE 2 RECEPTOR"/>
    <property type="match status" value="1"/>
</dbReference>
<dbReference type="Proteomes" id="UP000076552">
    <property type="component" value="Unassembled WGS sequence"/>
</dbReference>
<feature type="region of interest" description="Disordered" evidence="5">
    <location>
        <begin position="419"/>
        <end position="443"/>
    </location>
</feature>
<evidence type="ECO:0000256" key="2">
    <source>
        <dbReference type="ARBA" id="ARBA00022692"/>
    </source>
</evidence>
<name>A0A161W3M7_9PEZI</name>
<evidence type="ECO:0000256" key="4">
    <source>
        <dbReference type="ARBA" id="ARBA00023136"/>
    </source>
</evidence>
<feature type="compositionally biased region" description="Polar residues" evidence="5">
    <location>
        <begin position="352"/>
        <end position="370"/>
    </location>
</feature>
<evidence type="ECO:0000313" key="7">
    <source>
        <dbReference type="EMBL" id="KZL78238.1"/>
    </source>
</evidence>
<dbReference type="GO" id="GO:0016020">
    <property type="term" value="C:membrane"/>
    <property type="evidence" value="ECO:0007669"/>
    <property type="project" value="UniProtKB-SubCell"/>
</dbReference>
<dbReference type="AlphaFoldDB" id="A0A161W3M7"/>
<feature type="compositionally biased region" description="Low complexity" evidence="5">
    <location>
        <begin position="73"/>
        <end position="91"/>
    </location>
</feature>
<evidence type="ECO:0000256" key="5">
    <source>
        <dbReference type="SAM" id="MobiDB-lite"/>
    </source>
</evidence>
<gene>
    <name evidence="7" type="ORF">CT0861_07864</name>
</gene>
<feature type="compositionally biased region" description="Basic and acidic residues" evidence="5">
    <location>
        <begin position="19"/>
        <end position="31"/>
    </location>
</feature>
<comment type="subcellular location">
    <subcellularLocation>
        <location evidence="1">Membrane</location>
        <topology evidence="1">Single-pass membrane protein</topology>
    </subcellularLocation>
</comment>
<proteinExistence type="predicted"/>
<dbReference type="InterPro" id="IPR051694">
    <property type="entry name" value="Immunoregulatory_rcpt-like"/>
</dbReference>
<feature type="region of interest" description="Disordered" evidence="5">
    <location>
        <begin position="320"/>
        <end position="370"/>
    </location>
</feature>
<feature type="compositionally biased region" description="Basic residues" evidence="5">
    <location>
        <begin position="8"/>
        <end position="18"/>
    </location>
</feature>
<feature type="transmembrane region" description="Helical" evidence="6">
    <location>
        <begin position="165"/>
        <end position="188"/>
    </location>
</feature>
<keyword evidence="2 6" id="KW-0812">Transmembrane</keyword>
<accession>A0A161W3M7</accession>
<evidence type="ECO:0000256" key="6">
    <source>
        <dbReference type="SAM" id="Phobius"/>
    </source>
</evidence>
<keyword evidence="8" id="KW-1185">Reference proteome</keyword>
<dbReference type="GO" id="GO:0071944">
    <property type="term" value="C:cell periphery"/>
    <property type="evidence" value="ECO:0007669"/>
    <property type="project" value="UniProtKB-ARBA"/>
</dbReference>
<feature type="compositionally biased region" description="Pro residues" evidence="5">
    <location>
        <begin position="52"/>
        <end position="65"/>
    </location>
</feature>
<evidence type="ECO:0000313" key="8">
    <source>
        <dbReference type="Proteomes" id="UP000076552"/>
    </source>
</evidence>
<feature type="compositionally biased region" description="Low complexity" evidence="5">
    <location>
        <begin position="105"/>
        <end position="125"/>
    </location>
</feature>
<protein>
    <submittedName>
        <fullName evidence="7">Uncharacterized protein</fullName>
    </submittedName>
</protein>
<sequence>MVAPMNSLRRRAIRRPHYRRDDLKIQIRDDPGEISSDEEDSPSPSSSTFPPGSQPTKPPSPPSGPPAVLNPADPTDGISSTDSPTSSDFPRPTAPPRGPQREQPSNSFTSITTTESSSSTSTFPTAVPQSTTDFDSQPTGGATRGGNEAGLGNDRSTEVGWTPTAIAFGTIAIAALFLVIGVGIWWCLRYQKRRKARKMYERNISPDGSFWDPSATFSAPTATVRRSPSSVMAELMGHAYATENGNAGGYYGNDRNSLTPEGYLDEKRYDPTRQLPILEPAPVAQPNVRNSIASWIRRHHPLKLNPMSGRSSVYSTRTIGPSTHTVNAPPVPAVPDVYRSTDRVDNSGLGGQQNNPRDNASSRYDIDSQSGGYNTNSFLSLYQTQPQQEPGQAPWLMDPPPVVFGERGVSMAPTEATARTESTWRSWGGGVTQPQNQAPPETPRRGWIEKCIKFGGLK</sequence>
<feature type="region of interest" description="Disordered" evidence="5">
    <location>
        <begin position="1"/>
        <end position="156"/>
    </location>
</feature>
<comment type="caution">
    <text evidence="7">The sequence shown here is derived from an EMBL/GenBank/DDBJ whole genome shotgun (WGS) entry which is preliminary data.</text>
</comment>
<keyword evidence="3 6" id="KW-1133">Transmembrane helix</keyword>
<keyword evidence="4 6" id="KW-0472">Membrane</keyword>
<evidence type="ECO:0000256" key="1">
    <source>
        <dbReference type="ARBA" id="ARBA00004167"/>
    </source>
</evidence>
<dbReference type="PANTHER" id="PTHR15549:SF30">
    <property type="entry name" value="MID2 DOMAIN-CONTAINING PROTEIN"/>
    <property type="match status" value="1"/>
</dbReference>